<gene>
    <name evidence="8" type="ORF">A2983_00550</name>
</gene>
<dbReference type="PROSITE" id="PS51679">
    <property type="entry name" value="SAM_MT_C5"/>
    <property type="match status" value="1"/>
</dbReference>
<evidence type="ECO:0000256" key="4">
    <source>
        <dbReference type="ARBA" id="ARBA00022747"/>
    </source>
</evidence>
<dbReference type="GO" id="GO:0003886">
    <property type="term" value="F:DNA (cytosine-5-)-methyltransferase activity"/>
    <property type="evidence" value="ECO:0007669"/>
    <property type="project" value="UniProtKB-EC"/>
</dbReference>
<dbReference type="PROSITE" id="PS00094">
    <property type="entry name" value="C5_MTASE_1"/>
    <property type="match status" value="1"/>
</dbReference>
<reference evidence="8 9" key="1">
    <citation type="journal article" date="2016" name="Nat. Commun.">
        <title>Thousands of microbial genomes shed light on interconnected biogeochemical processes in an aquifer system.</title>
        <authorList>
            <person name="Anantharaman K."/>
            <person name="Brown C.T."/>
            <person name="Hug L.A."/>
            <person name="Sharon I."/>
            <person name="Castelle C.J."/>
            <person name="Probst A.J."/>
            <person name="Thomas B.C."/>
            <person name="Singh A."/>
            <person name="Wilkins M.J."/>
            <person name="Karaoz U."/>
            <person name="Brodie E.L."/>
            <person name="Williams K.H."/>
            <person name="Hubbard S.S."/>
            <person name="Banfield J.F."/>
        </authorList>
    </citation>
    <scope>NUCLEOTIDE SEQUENCE [LARGE SCALE GENOMIC DNA]</scope>
</reference>
<dbReference type="Gene3D" id="3.40.50.150">
    <property type="entry name" value="Vaccinia Virus protein VP39"/>
    <property type="match status" value="1"/>
</dbReference>
<proteinExistence type="inferred from homology"/>
<dbReference type="GO" id="GO:0009307">
    <property type="term" value="P:DNA restriction-modification system"/>
    <property type="evidence" value="ECO:0007669"/>
    <property type="project" value="UniProtKB-KW"/>
</dbReference>
<keyword evidence="4" id="KW-0680">Restriction system</keyword>
<dbReference type="Pfam" id="PF00145">
    <property type="entry name" value="DNA_methylase"/>
    <property type="match status" value="1"/>
</dbReference>
<evidence type="ECO:0000256" key="1">
    <source>
        <dbReference type="ARBA" id="ARBA00022603"/>
    </source>
</evidence>
<evidence type="ECO:0000256" key="7">
    <source>
        <dbReference type="RuleBase" id="RU000417"/>
    </source>
</evidence>
<sequence length="455" mass="51352">MKLTFIDLFAGTGGIRIGFEKACRKFGIETECILSSEIDKKACETYEMNFGEKPQGDIRNIKEMKQFDVLLGGFPCQPFSYAGKQKGFGDTRGTLFFEIERILKNYKPKFFLLENVRGLTTHDNGRTFATIIQALEKLGYGVNYLLLNSSNFGVPQNRVRVYIVGQLNEKPILTINSDRGAADSHKFKNLFSQKSLFGHNEFKVVGDVLDQEVDSKYLCSKDFITRLKKVAGSDFSKLNGTRLIDYRNGDSIHSWELGIKGECSKDEIELMNQLVKNRRKKIFGTHQDGKRLTLEQIKTFVKIPKIEAVIKSLEEKGYIKQVDGKYNPVAGNMSFEVFKFLDPNSISITLVSSDAHKLGVVVNNQPRRITPREAARIQGFPESFKIHPDDSAAYHQFGNAVAVPVIQAVIENYLTNNIFTTPTRENSKIQIEQPKNKIPPGFSPQLAATSLTHWV</sequence>
<dbReference type="PRINTS" id="PR00105">
    <property type="entry name" value="C5METTRFRASE"/>
</dbReference>
<comment type="catalytic activity">
    <reaction evidence="7">
        <text>a 2'-deoxycytidine in DNA + S-adenosyl-L-methionine = a 5-methyl-2'-deoxycytidine in DNA + S-adenosyl-L-homocysteine + H(+)</text>
        <dbReference type="Rhea" id="RHEA:13681"/>
        <dbReference type="Rhea" id="RHEA-COMP:11369"/>
        <dbReference type="Rhea" id="RHEA-COMP:11370"/>
        <dbReference type="ChEBI" id="CHEBI:15378"/>
        <dbReference type="ChEBI" id="CHEBI:57856"/>
        <dbReference type="ChEBI" id="CHEBI:59789"/>
        <dbReference type="ChEBI" id="CHEBI:85452"/>
        <dbReference type="ChEBI" id="CHEBI:85454"/>
        <dbReference type="EC" id="2.1.1.37"/>
    </reaction>
</comment>
<evidence type="ECO:0000256" key="2">
    <source>
        <dbReference type="ARBA" id="ARBA00022679"/>
    </source>
</evidence>
<keyword evidence="2 5" id="KW-0808">Transferase</keyword>
<dbReference type="CDD" id="cd00315">
    <property type="entry name" value="Cyt_C5_DNA_methylase"/>
    <property type="match status" value="1"/>
</dbReference>
<dbReference type="AlphaFoldDB" id="A0A1F6N4K8"/>
<evidence type="ECO:0000256" key="6">
    <source>
        <dbReference type="RuleBase" id="RU000416"/>
    </source>
</evidence>
<feature type="active site" evidence="5">
    <location>
        <position position="76"/>
    </location>
</feature>
<evidence type="ECO:0000256" key="5">
    <source>
        <dbReference type="PROSITE-ProRule" id="PRU01016"/>
    </source>
</evidence>
<dbReference type="InterPro" id="IPR050750">
    <property type="entry name" value="C5-MTase"/>
</dbReference>
<evidence type="ECO:0000256" key="3">
    <source>
        <dbReference type="ARBA" id="ARBA00022691"/>
    </source>
</evidence>
<dbReference type="Proteomes" id="UP000177040">
    <property type="component" value="Unassembled WGS sequence"/>
</dbReference>
<dbReference type="Gene3D" id="3.90.120.10">
    <property type="entry name" value="DNA Methylase, subunit A, domain 2"/>
    <property type="match status" value="1"/>
</dbReference>
<keyword evidence="1 5" id="KW-0489">Methyltransferase</keyword>
<dbReference type="InterPro" id="IPR001525">
    <property type="entry name" value="C5_MeTfrase"/>
</dbReference>
<dbReference type="GO" id="GO:0032259">
    <property type="term" value="P:methylation"/>
    <property type="evidence" value="ECO:0007669"/>
    <property type="project" value="UniProtKB-KW"/>
</dbReference>
<organism evidence="8 9">
    <name type="scientific">Candidatus Magasanikbacteria bacterium RIFCSPLOWO2_01_FULL_40_15</name>
    <dbReference type="NCBI Taxonomy" id="1798686"/>
    <lineage>
        <taxon>Bacteria</taxon>
        <taxon>Candidatus Magasanikiibacteriota</taxon>
    </lineage>
</organism>
<dbReference type="PANTHER" id="PTHR46098:SF1">
    <property type="entry name" value="TRNA (CYTOSINE(38)-C(5))-METHYLTRANSFERASE"/>
    <property type="match status" value="1"/>
</dbReference>
<accession>A0A1F6N4K8</accession>
<dbReference type="EC" id="2.1.1.37" evidence="7"/>
<dbReference type="SUPFAM" id="SSF53335">
    <property type="entry name" value="S-adenosyl-L-methionine-dependent methyltransferases"/>
    <property type="match status" value="1"/>
</dbReference>
<protein>
    <recommendedName>
        <fullName evidence="7">Cytosine-specific methyltransferase</fullName>
        <ecNumber evidence="7">2.1.1.37</ecNumber>
    </recommendedName>
</protein>
<dbReference type="InterPro" id="IPR029063">
    <property type="entry name" value="SAM-dependent_MTases_sf"/>
</dbReference>
<dbReference type="PANTHER" id="PTHR46098">
    <property type="entry name" value="TRNA (CYTOSINE(38)-C(5))-METHYLTRANSFERASE"/>
    <property type="match status" value="1"/>
</dbReference>
<dbReference type="InterPro" id="IPR018117">
    <property type="entry name" value="C5_DNA_meth_AS"/>
</dbReference>
<evidence type="ECO:0000313" key="9">
    <source>
        <dbReference type="Proteomes" id="UP000177040"/>
    </source>
</evidence>
<comment type="similarity">
    <text evidence="5 6">Belongs to the class I-like SAM-binding methyltransferase superfamily. C5-methyltransferase family.</text>
</comment>
<comment type="caution">
    <text evidence="8">The sequence shown here is derived from an EMBL/GenBank/DDBJ whole genome shotgun (WGS) entry which is preliminary data.</text>
</comment>
<keyword evidence="3 5" id="KW-0949">S-adenosyl-L-methionine</keyword>
<dbReference type="NCBIfam" id="TIGR00675">
    <property type="entry name" value="dcm"/>
    <property type="match status" value="1"/>
</dbReference>
<name>A0A1F6N4K8_9BACT</name>
<dbReference type="EMBL" id="MFQH01000001">
    <property type="protein sequence ID" value="OGH78811.1"/>
    <property type="molecule type" value="Genomic_DNA"/>
</dbReference>
<evidence type="ECO:0000313" key="8">
    <source>
        <dbReference type="EMBL" id="OGH78811.1"/>
    </source>
</evidence>